<protein>
    <recommendedName>
        <fullName evidence="3">Glycosyl transferase family 1 domain-containing protein</fullName>
    </recommendedName>
</protein>
<dbReference type="AlphaFoldDB" id="A0A1F6DYL5"/>
<sequence>MRLLIVTQVVDSTDPFLGFFHGWLEELSKHFEHIHVICLKEGEHKLPANVTVHSLGKEGGVSRGKYVFRFLGYVWKLRGEYDTVFVHMNQEYILLAGWLWKLLGKRMYMWRNHYAGGFLTDVAAKFCKKVFCTSKFSYTAKYQKTVLMPLGIDTELFLPDSRPVRTPRSILFFGRFTPAKRPDVLLEALRMISDERAVFTASFYGTALPEDATYRANLVRRSAGLGFGERVRFFEGVPHVVAPSIFNRHEIYVNLSSSGTYDKTMLEAAACGCVVIAASKDFAALAGERYLVAEDAKAVADKLRELLALSDSERAALASELRAAVLKGQSLKILGERLAEELTSK</sequence>
<organism evidence="1 2">
    <name type="scientific">Candidatus Kaiserbacteria bacterium RIFCSPHIGHO2_02_FULL_55_20</name>
    <dbReference type="NCBI Taxonomy" id="1798497"/>
    <lineage>
        <taxon>Bacteria</taxon>
        <taxon>Candidatus Kaiseribacteriota</taxon>
    </lineage>
</organism>
<gene>
    <name evidence="1" type="ORF">A3D71_00500</name>
</gene>
<dbReference type="CDD" id="cd03801">
    <property type="entry name" value="GT4_PimA-like"/>
    <property type="match status" value="1"/>
</dbReference>
<evidence type="ECO:0000313" key="1">
    <source>
        <dbReference type="EMBL" id="OGG66515.1"/>
    </source>
</evidence>
<dbReference type="Proteomes" id="UP000177652">
    <property type="component" value="Unassembled WGS sequence"/>
</dbReference>
<proteinExistence type="predicted"/>
<dbReference type="STRING" id="1798497.A3D71_00500"/>
<dbReference type="Pfam" id="PF13692">
    <property type="entry name" value="Glyco_trans_1_4"/>
    <property type="match status" value="1"/>
</dbReference>
<dbReference type="Gene3D" id="3.40.50.2000">
    <property type="entry name" value="Glycogen Phosphorylase B"/>
    <property type="match status" value="1"/>
</dbReference>
<comment type="caution">
    <text evidence="1">The sequence shown here is derived from an EMBL/GenBank/DDBJ whole genome shotgun (WGS) entry which is preliminary data.</text>
</comment>
<accession>A0A1F6DYL5</accession>
<evidence type="ECO:0008006" key="3">
    <source>
        <dbReference type="Google" id="ProtNLM"/>
    </source>
</evidence>
<dbReference type="PANTHER" id="PTHR12526">
    <property type="entry name" value="GLYCOSYLTRANSFERASE"/>
    <property type="match status" value="1"/>
</dbReference>
<evidence type="ECO:0000313" key="2">
    <source>
        <dbReference type="Proteomes" id="UP000177652"/>
    </source>
</evidence>
<name>A0A1F6DYL5_9BACT</name>
<reference evidence="1 2" key="1">
    <citation type="journal article" date="2016" name="Nat. Commun.">
        <title>Thousands of microbial genomes shed light on interconnected biogeochemical processes in an aquifer system.</title>
        <authorList>
            <person name="Anantharaman K."/>
            <person name="Brown C.T."/>
            <person name="Hug L.A."/>
            <person name="Sharon I."/>
            <person name="Castelle C.J."/>
            <person name="Probst A.J."/>
            <person name="Thomas B.C."/>
            <person name="Singh A."/>
            <person name="Wilkins M.J."/>
            <person name="Karaoz U."/>
            <person name="Brodie E.L."/>
            <person name="Williams K.H."/>
            <person name="Hubbard S.S."/>
            <person name="Banfield J.F."/>
        </authorList>
    </citation>
    <scope>NUCLEOTIDE SEQUENCE [LARGE SCALE GENOMIC DNA]</scope>
</reference>
<dbReference type="SUPFAM" id="SSF53756">
    <property type="entry name" value="UDP-Glycosyltransferase/glycogen phosphorylase"/>
    <property type="match status" value="1"/>
</dbReference>
<dbReference type="EMBL" id="MFLK01000004">
    <property type="protein sequence ID" value="OGG66515.1"/>
    <property type="molecule type" value="Genomic_DNA"/>
</dbReference>